<feature type="domain" description="ABC transporter" evidence="5">
    <location>
        <begin position="2"/>
        <end position="221"/>
    </location>
</feature>
<evidence type="ECO:0000256" key="3">
    <source>
        <dbReference type="ARBA" id="ARBA00022741"/>
    </source>
</evidence>
<evidence type="ECO:0000313" key="7">
    <source>
        <dbReference type="Proteomes" id="UP000252023"/>
    </source>
</evidence>
<dbReference type="Gene3D" id="3.40.50.300">
    <property type="entry name" value="P-loop containing nucleotide triphosphate hydrolases"/>
    <property type="match status" value="1"/>
</dbReference>
<dbReference type="InterPro" id="IPR003439">
    <property type="entry name" value="ABC_transporter-like_ATP-bd"/>
</dbReference>
<evidence type="ECO:0000256" key="2">
    <source>
        <dbReference type="ARBA" id="ARBA00022448"/>
    </source>
</evidence>
<comment type="similarity">
    <text evidence="1">Belongs to the ABC transporter superfamily.</text>
</comment>
<organism evidence="6 7">
    <name type="scientific">Paracoccus suum</name>
    <dbReference type="NCBI Taxonomy" id="2259340"/>
    <lineage>
        <taxon>Bacteria</taxon>
        <taxon>Pseudomonadati</taxon>
        <taxon>Pseudomonadota</taxon>
        <taxon>Alphaproteobacteria</taxon>
        <taxon>Rhodobacterales</taxon>
        <taxon>Paracoccaceae</taxon>
        <taxon>Paracoccus</taxon>
    </lineage>
</organism>
<dbReference type="GO" id="GO:0016020">
    <property type="term" value="C:membrane"/>
    <property type="evidence" value="ECO:0007669"/>
    <property type="project" value="InterPro"/>
</dbReference>
<dbReference type="InterPro" id="IPR050683">
    <property type="entry name" value="Bact_Polysacc_Export_ATP-bd"/>
</dbReference>
<dbReference type="GO" id="GO:0016887">
    <property type="term" value="F:ATP hydrolysis activity"/>
    <property type="evidence" value="ECO:0007669"/>
    <property type="project" value="InterPro"/>
</dbReference>
<dbReference type="InterPro" id="IPR027417">
    <property type="entry name" value="P-loop_NTPase"/>
</dbReference>
<keyword evidence="3" id="KW-0547">Nucleotide-binding</keyword>
<dbReference type="RefSeq" id="WP_114075381.1">
    <property type="nucleotide sequence ID" value="NZ_CP030918.1"/>
</dbReference>
<dbReference type="InterPro" id="IPR015860">
    <property type="entry name" value="ABC_transpr_TagH-like"/>
</dbReference>
<reference evidence="7" key="1">
    <citation type="submission" date="2018-07" db="EMBL/GenBank/DDBJ databases">
        <title>Genome sequencing of Paracoccus sp. SC2-6.</title>
        <authorList>
            <person name="Heo J."/>
            <person name="Kim S.-J."/>
            <person name="Kwon S.-W."/>
        </authorList>
    </citation>
    <scope>NUCLEOTIDE SEQUENCE [LARGE SCALE GENOMIC DNA]</scope>
    <source>
        <strain evidence="7">SC2-6</strain>
    </source>
</reference>
<dbReference type="SUPFAM" id="SSF52540">
    <property type="entry name" value="P-loop containing nucleoside triphosphate hydrolases"/>
    <property type="match status" value="1"/>
</dbReference>
<dbReference type="GO" id="GO:0140359">
    <property type="term" value="F:ABC-type transporter activity"/>
    <property type="evidence" value="ECO:0007669"/>
    <property type="project" value="InterPro"/>
</dbReference>
<dbReference type="CDD" id="cd03220">
    <property type="entry name" value="ABC_KpsT_Wzt"/>
    <property type="match status" value="1"/>
</dbReference>
<dbReference type="PANTHER" id="PTHR46743:SF2">
    <property type="entry name" value="TEICHOIC ACIDS EXPORT ATP-BINDING PROTEIN TAGH"/>
    <property type="match status" value="1"/>
</dbReference>
<keyword evidence="4 6" id="KW-0067">ATP-binding</keyword>
<name>A0A344PI57_9RHOB</name>
<dbReference type="SMART" id="SM00382">
    <property type="entry name" value="AAA"/>
    <property type="match status" value="1"/>
</dbReference>
<dbReference type="OrthoDB" id="9778870at2"/>
<dbReference type="KEGG" id="pars:DRW48_04615"/>
<evidence type="ECO:0000259" key="5">
    <source>
        <dbReference type="PROSITE" id="PS50893"/>
    </source>
</evidence>
<dbReference type="Pfam" id="PF00005">
    <property type="entry name" value="ABC_tran"/>
    <property type="match status" value="1"/>
</dbReference>
<evidence type="ECO:0000313" key="6">
    <source>
        <dbReference type="EMBL" id="AXC49062.1"/>
    </source>
</evidence>
<dbReference type="Proteomes" id="UP000252023">
    <property type="component" value="Chromosome"/>
</dbReference>
<dbReference type="PROSITE" id="PS00211">
    <property type="entry name" value="ABC_TRANSPORTER_1"/>
    <property type="match status" value="1"/>
</dbReference>
<dbReference type="InterPro" id="IPR003593">
    <property type="entry name" value="AAA+_ATPase"/>
</dbReference>
<proteinExistence type="inferred from homology"/>
<dbReference type="AlphaFoldDB" id="A0A344PI57"/>
<evidence type="ECO:0000256" key="4">
    <source>
        <dbReference type="ARBA" id="ARBA00022840"/>
    </source>
</evidence>
<dbReference type="GO" id="GO:0005524">
    <property type="term" value="F:ATP binding"/>
    <property type="evidence" value="ECO:0007669"/>
    <property type="project" value="UniProtKB-KW"/>
</dbReference>
<keyword evidence="7" id="KW-1185">Reference proteome</keyword>
<gene>
    <name evidence="6" type="ORF">DRW48_04615</name>
</gene>
<dbReference type="PANTHER" id="PTHR46743">
    <property type="entry name" value="TEICHOIC ACIDS EXPORT ATP-BINDING PROTEIN TAGH"/>
    <property type="match status" value="1"/>
</dbReference>
<dbReference type="PROSITE" id="PS50893">
    <property type="entry name" value="ABC_TRANSPORTER_2"/>
    <property type="match status" value="1"/>
</dbReference>
<sequence length="241" mass="26352">MIRLENVTKVYRSRGVTTLVADQINATFATGASVGLLGRNGAGKSSLIRMISGTMLPTSGRIWSDGTISWPVGFAASFHPELTAAQNVRFVARIYGVDTDELADFVREFANLGHHFDRPYYTFSSGMRSRVAFGTSMGIAFDTYLIDEVTSVGDGDFRRRSEEVFQDRMSRAGAIVVSHSLALIRRLCTQAAVLHQARLTFFDDVEEAIAMHEDLLGVPRSRVIMPAVAVPGQAVITADDD</sequence>
<evidence type="ECO:0000256" key="1">
    <source>
        <dbReference type="ARBA" id="ARBA00005417"/>
    </source>
</evidence>
<protein>
    <submittedName>
        <fullName evidence="6">ABC transporter ATP-binding protein</fullName>
    </submittedName>
</protein>
<dbReference type="InterPro" id="IPR017871">
    <property type="entry name" value="ABC_transporter-like_CS"/>
</dbReference>
<keyword evidence="2" id="KW-0813">Transport</keyword>
<accession>A0A344PI57</accession>
<dbReference type="EMBL" id="CP030918">
    <property type="protein sequence ID" value="AXC49062.1"/>
    <property type="molecule type" value="Genomic_DNA"/>
</dbReference>